<evidence type="ECO:0000313" key="2">
    <source>
        <dbReference type="EMBL" id="QTA79040.1"/>
    </source>
</evidence>
<dbReference type="Pfam" id="PF13719">
    <property type="entry name" value="Zn_ribbon_5"/>
    <property type="match status" value="1"/>
</dbReference>
<sequence>MNLIIKCENCRTAYKIDEKILKVQVTKFRCAKCKEVFRVQPLELLYEHLEQADNSVDWRGSTRQHCQRNA</sequence>
<protein>
    <submittedName>
        <fullName evidence="2">Zinc ribbon domain-containing protein</fullName>
    </submittedName>
</protein>
<feature type="domain" description="Zinc finger/thioredoxin putative" evidence="1">
    <location>
        <begin position="3"/>
        <end position="39"/>
    </location>
</feature>
<keyword evidence="3" id="KW-1185">Reference proteome</keyword>
<dbReference type="KEGG" id="dli:dnl_12880"/>
<reference evidence="2" key="1">
    <citation type="journal article" date="2021" name="Microb. Physiol.">
        <title>Proteogenomic Insights into the Physiology of Marine, Sulfate-Reducing, Filamentous Desulfonema limicola and Desulfonema magnum.</title>
        <authorList>
            <person name="Schnaars V."/>
            <person name="Wohlbrand L."/>
            <person name="Scheve S."/>
            <person name="Hinrichs C."/>
            <person name="Reinhardt R."/>
            <person name="Rabus R."/>
        </authorList>
    </citation>
    <scope>NUCLEOTIDE SEQUENCE</scope>
    <source>
        <strain evidence="2">5ac10</strain>
    </source>
</reference>
<evidence type="ECO:0000313" key="3">
    <source>
        <dbReference type="Proteomes" id="UP000663720"/>
    </source>
</evidence>
<dbReference type="AlphaFoldDB" id="A0A975B590"/>
<dbReference type="EMBL" id="CP061799">
    <property type="protein sequence ID" value="QTA79040.1"/>
    <property type="molecule type" value="Genomic_DNA"/>
</dbReference>
<evidence type="ECO:0000259" key="1">
    <source>
        <dbReference type="Pfam" id="PF13719"/>
    </source>
</evidence>
<dbReference type="RefSeq" id="WP_207690834.1">
    <property type="nucleotide sequence ID" value="NZ_CP061799.1"/>
</dbReference>
<gene>
    <name evidence="2" type="ORF">dnl_12880</name>
</gene>
<proteinExistence type="predicted"/>
<dbReference type="NCBIfam" id="TIGR02098">
    <property type="entry name" value="MJ0042_CXXC"/>
    <property type="match status" value="1"/>
</dbReference>
<organism evidence="2 3">
    <name type="scientific">Desulfonema limicola</name>
    <dbReference type="NCBI Taxonomy" id="45656"/>
    <lineage>
        <taxon>Bacteria</taxon>
        <taxon>Pseudomonadati</taxon>
        <taxon>Thermodesulfobacteriota</taxon>
        <taxon>Desulfobacteria</taxon>
        <taxon>Desulfobacterales</taxon>
        <taxon>Desulfococcaceae</taxon>
        <taxon>Desulfonema</taxon>
    </lineage>
</organism>
<dbReference type="InterPro" id="IPR011723">
    <property type="entry name" value="Znf/thioredoxin_put"/>
</dbReference>
<dbReference type="Proteomes" id="UP000663720">
    <property type="component" value="Chromosome"/>
</dbReference>
<name>A0A975B590_9BACT</name>
<accession>A0A975B590</accession>